<keyword evidence="4" id="KW-1185">Reference proteome</keyword>
<keyword evidence="2" id="KW-0812">Transmembrane</keyword>
<organism evidence="3 4">
    <name type="scientific">Acidihalobacter aeolianus</name>
    <dbReference type="NCBI Taxonomy" id="2792603"/>
    <lineage>
        <taxon>Bacteria</taxon>
        <taxon>Pseudomonadati</taxon>
        <taxon>Pseudomonadota</taxon>
        <taxon>Gammaproteobacteria</taxon>
        <taxon>Chromatiales</taxon>
        <taxon>Ectothiorhodospiraceae</taxon>
        <taxon>Acidihalobacter</taxon>
    </lineage>
</organism>
<feature type="transmembrane region" description="Helical" evidence="2">
    <location>
        <begin position="123"/>
        <end position="144"/>
    </location>
</feature>
<name>A0A1D8K9T6_9GAMM</name>
<dbReference type="KEGG" id="aaeo:BJI67_12415"/>
<evidence type="ECO:0000313" key="3">
    <source>
        <dbReference type="EMBL" id="AOV17748.1"/>
    </source>
</evidence>
<feature type="transmembrane region" description="Helical" evidence="2">
    <location>
        <begin position="150"/>
        <end position="172"/>
    </location>
</feature>
<dbReference type="Pfam" id="PF06210">
    <property type="entry name" value="DUF1003"/>
    <property type="match status" value="1"/>
</dbReference>
<accession>A0A1D8K9T6</accession>
<keyword evidence="1" id="KW-0175">Coiled coil</keyword>
<dbReference type="Proteomes" id="UP000095342">
    <property type="component" value="Chromosome"/>
</dbReference>
<gene>
    <name evidence="3" type="ORF">BJI67_12415</name>
</gene>
<feature type="coiled-coil region" evidence="1">
    <location>
        <begin position="68"/>
        <end position="95"/>
    </location>
</feature>
<evidence type="ECO:0000256" key="2">
    <source>
        <dbReference type="SAM" id="Phobius"/>
    </source>
</evidence>
<keyword evidence="2" id="KW-0472">Membrane</keyword>
<dbReference type="AlphaFoldDB" id="A0A1D8K9T6"/>
<dbReference type="PANTHER" id="PTHR41386">
    <property type="entry name" value="INTEGRAL MEMBRANE PROTEIN-RELATED"/>
    <property type="match status" value="1"/>
</dbReference>
<sequence length="237" mass="27604">MSTGKHEPRSVCQVCGNVFPRHQLLPGSLIRRGVVDLIRESHPDWDESGYVCLGCLNRLRSEYVERLMEREFGELDELERAVAKSLSEHELLAENINEAFDERLSIGQRIADKVAEFGGSWSFILSFIAFIFVWVLLNTVLLIWRPFDPYPFILLNLVLSMLAAFQAPVIMMSQNRQEARDRLRAQSDYKVNLKAELEIRLINEKLDQLIHHQLTRLLEVQEIQMEMIDELARRGRR</sequence>
<evidence type="ECO:0008006" key="5">
    <source>
        <dbReference type="Google" id="ProtNLM"/>
    </source>
</evidence>
<keyword evidence="2" id="KW-1133">Transmembrane helix</keyword>
<dbReference type="PANTHER" id="PTHR41386:SF1">
    <property type="entry name" value="MEMBRANE PROTEIN"/>
    <property type="match status" value="1"/>
</dbReference>
<proteinExistence type="predicted"/>
<dbReference type="InterPro" id="IPR010406">
    <property type="entry name" value="DUF1003"/>
</dbReference>
<reference evidence="3 4" key="1">
    <citation type="submission" date="2016-09" db="EMBL/GenBank/DDBJ databases">
        <title>Acidihalobacter prosperus V6 (DSM14174).</title>
        <authorList>
            <person name="Khaleque H.N."/>
            <person name="Ramsay J.P."/>
            <person name="Murphy R.J.T."/>
            <person name="Kaksonen A.H."/>
            <person name="Boxall N.J."/>
            <person name="Watkin E.L.J."/>
        </authorList>
    </citation>
    <scope>NUCLEOTIDE SEQUENCE [LARGE SCALE GENOMIC DNA]</scope>
    <source>
        <strain evidence="3 4">V6</strain>
    </source>
</reference>
<evidence type="ECO:0000256" key="1">
    <source>
        <dbReference type="SAM" id="Coils"/>
    </source>
</evidence>
<protein>
    <recommendedName>
        <fullName evidence="5">DUF1003 domain-containing protein</fullName>
    </recommendedName>
</protein>
<dbReference type="RefSeq" id="WP_070073286.1">
    <property type="nucleotide sequence ID" value="NZ_CP017448.1"/>
</dbReference>
<dbReference type="EMBL" id="CP017448">
    <property type="protein sequence ID" value="AOV17748.1"/>
    <property type="molecule type" value="Genomic_DNA"/>
</dbReference>
<evidence type="ECO:0000313" key="4">
    <source>
        <dbReference type="Proteomes" id="UP000095342"/>
    </source>
</evidence>